<dbReference type="SMART" id="SM00184">
    <property type="entry name" value="RING"/>
    <property type="match status" value="1"/>
</dbReference>
<dbReference type="GO" id="GO:0007165">
    <property type="term" value="P:signal transduction"/>
    <property type="evidence" value="ECO:0007669"/>
    <property type="project" value="InterPro"/>
</dbReference>
<feature type="compositionally biased region" description="Polar residues" evidence="6">
    <location>
        <begin position="88"/>
        <end position="98"/>
    </location>
</feature>
<dbReference type="Proteomes" id="UP000783686">
    <property type="component" value="Unassembled WGS sequence"/>
</dbReference>
<keyword evidence="1" id="KW-0479">Metal-binding</keyword>
<dbReference type="GO" id="GO:0016020">
    <property type="term" value="C:membrane"/>
    <property type="evidence" value="ECO:0007669"/>
    <property type="project" value="InterPro"/>
</dbReference>
<protein>
    <recommendedName>
        <fullName evidence="7">RING-type domain-containing protein</fullName>
    </recommendedName>
</protein>
<keyword evidence="5" id="KW-0342">GTP-binding</keyword>
<dbReference type="InterPro" id="IPR001841">
    <property type="entry name" value="Znf_RING"/>
</dbReference>
<evidence type="ECO:0000256" key="6">
    <source>
        <dbReference type="SAM" id="MobiDB-lite"/>
    </source>
</evidence>
<proteinExistence type="predicted"/>
<dbReference type="AlphaFoldDB" id="A0A811KYL4"/>
<accession>A0A811KYL4</accession>
<dbReference type="Pfam" id="PF00071">
    <property type="entry name" value="Ras"/>
    <property type="match status" value="1"/>
</dbReference>
<dbReference type="InterPro" id="IPR027370">
    <property type="entry name" value="Znf-RING_euk"/>
</dbReference>
<dbReference type="SMART" id="SM00175">
    <property type="entry name" value="RAB"/>
    <property type="match status" value="1"/>
</dbReference>
<evidence type="ECO:0000256" key="4">
    <source>
        <dbReference type="ARBA" id="ARBA00022833"/>
    </source>
</evidence>
<evidence type="ECO:0000313" key="9">
    <source>
        <dbReference type="Proteomes" id="UP000614601"/>
    </source>
</evidence>
<evidence type="ECO:0000256" key="1">
    <source>
        <dbReference type="ARBA" id="ARBA00022723"/>
    </source>
</evidence>
<dbReference type="Gene3D" id="3.30.40.10">
    <property type="entry name" value="Zinc/RING finger domain, C3HC4 (zinc finger)"/>
    <property type="match status" value="1"/>
</dbReference>
<evidence type="ECO:0000256" key="5">
    <source>
        <dbReference type="ARBA" id="ARBA00023134"/>
    </source>
</evidence>
<dbReference type="Pfam" id="PF13445">
    <property type="entry name" value="zf-RING_UBOX"/>
    <property type="match status" value="1"/>
</dbReference>
<dbReference type="OrthoDB" id="265044at2759"/>
<reference evidence="8" key="1">
    <citation type="submission" date="2020-09" db="EMBL/GenBank/DDBJ databases">
        <authorList>
            <person name="Kikuchi T."/>
        </authorList>
    </citation>
    <scope>NUCLEOTIDE SEQUENCE</scope>
    <source>
        <strain evidence="8">SH1</strain>
    </source>
</reference>
<dbReference type="InterPro" id="IPR001806">
    <property type="entry name" value="Small_GTPase"/>
</dbReference>
<evidence type="ECO:0000256" key="3">
    <source>
        <dbReference type="ARBA" id="ARBA00022771"/>
    </source>
</evidence>
<dbReference type="SUPFAM" id="SSF52540">
    <property type="entry name" value="P-loop containing nucleoside triphosphate hydrolases"/>
    <property type="match status" value="1"/>
</dbReference>
<evidence type="ECO:0000313" key="8">
    <source>
        <dbReference type="EMBL" id="CAD5220945.1"/>
    </source>
</evidence>
<keyword evidence="9" id="KW-1185">Reference proteome</keyword>
<gene>
    <name evidence="8" type="ORF">BOKJ2_LOCUS9198</name>
</gene>
<dbReference type="GO" id="GO:0003924">
    <property type="term" value="F:GTPase activity"/>
    <property type="evidence" value="ECO:0007669"/>
    <property type="project" value="InterPro"/>
</dbReference>
<dbReference type="Gene3D" id="3.40.50.300">
    <property type="entry name" value="P-loop containing nucleotide triphosphate hydrolases"/>
    <property type="match status" value="1"/>
</dbReference>
<feature type="region of interest" description="Disordered" evidence="6">
    <location>
        <begin position="72"/>
        <end position="102"/>
    </location>
</feature>
<name>A0A811KYL4_9BILA</name>
<sequence length="380" mass="41448">MVVTPTHRSASSSQLPSVSKRICKAEARVERFGAGRCPYCRQTFVNPVALQCGHSLCELCCKKLLKKHQKYLSPKTVPPPTPSKPLALQQTPKSSSRARQARTPVMGVRTIELLSEYMEKEKVEYSYSPRITVQEELPIKTPSCLVCGAAPSSLPPIKNHALSQVLKALSRRKSKLAAMDCVPEETYRPPSPAPSSASSGFYESDTDIGIKKCNIAVLGASKVGKSQLARTQFLNNLFFGRTDNGLINPVSNFDDSKAKYMLCLADSDDDICKAVVTAQGFVVLYSSTDPESLKRANEVASQICGLTSDKPAIVFAANKIDVKSDVQVNPIDGQATAQLYDAPFFEVSAKDNVNVNALFTDLVRQIDANYKSQRNSEDSS</sequence>
<dbReference type="GO" id="GO:0005525">
    <property type="term" value="F:GTP binding"/>
    <property type="evidence" value="ECO:0007669"/>
    <property type="project" value="UniProtKB-KW"/>
</dbReference>
<dbReference type="SMART" id="SM00173">
    <property type="entry name" value="RAS"/>
    <property type="match status" value="1"/>
</dbReference>
<dbReference type="InterPro" id="IPR013083">
    <property type="entry name" value="Znf_RING/FYVE/PHD"/>
</dbReference>
<evidence type="ECO:0000259" key="7">
    <source>
        <dbReference type="SMART" id="SM00184"/>
    </source>
</evidence>
<dbReference type="GO" id="GO:0008270">
    <property type="term" value="F:zinc ion binding"/>
    <property type="evidence" value="ECO:0007669"/>
    <property type="project" value="UniProtKB-KW"/>
</dbReference>
<keyword evidence="3" id="KW-0863">Zinc-finger</keyword>
<dbReference type="SUPFAM" id="SSF57850">
    <property type="entry name" value="RING/U-box"/>
    <property type="match status" value="1"/>
</dbReference>
<dbReference type="InterPro" id="IPR027417">
    <property type="entry name" value="P-loop_NTPase"/>
</dbReference>
<keyword evidence="2" id="KW-0547">Nucleotide-binding</keyword>
<feature type="domain" description="RING-type" evidence="7">
    <location>
        <begin position="37"/>
        <end position="147"/>
    </location>
</feature>
<dbReference type="Proteomes" id="UP000614601">
    <property type="component" value="Unassembled WGS sequence"/>
</dbReference>
<dbReference type="EMBL" id="CAJFCW020000004">
    <property type="protein sequence ID" value="CAG9114344.1"/>
    <property type="molecule type" value="Genomic_DNA"/>
</dbReference>
<evidence type="ECO:0000256" key="2">
    <source>
        <dbReference type="ARBA" id="ARBA00022741"/>
    </source>
</evidence>
<keyword evidence="4" id="KW-0862">Zinc</keyword>
<organism evidence="8 9">
    <name type="scientific">Bursaphelenchus okinawaensis</name>
    <dbReference type="NCBI Taxonomy" id="465554"/>
    <lineage>
        <taxon>Eukaryota</taxon>
        <taxon>Metazoa</taxon>
        <taxon>Ecdysozoa</taxon>
        <taxon>Nematoda</taxon>
        <taxon>Chromadorea</taxon>
        <taxon>Rhabditida</taxon>
        <taxon>Tylenchina</taxon>
        <taxon>Tylenchomorpha</taxon>
        <taxon>Aphelenchoidea</taxon>
        <taxon>Aphelenchoididae</taxon>
        <taxon>Bursaphelenchus</taxon>
    </lineage>
</organism>
<dbReference type="InterPro" id="IPR020849">
    <property type="entry name" value="Small_GTPase_Ras-type"/>
</dbReference>
<dbReference type="PRINTS" id="PR00449">
    <property type="entry name" value="RASTRNSFRMNG"/>
</dbReference>
<dbReference type="EMBL" id="CAJFDH010000004">
    <property type="protein sequence ID" value="CAD5220945.1"/>
    <property type="molecule type" value="Genomic_DNA"/>
</dbReference>
<dbReference type="PANTHER" id="PTHR24070">
    <property type="entry name" value="RAS, DI-RAS, AND RHEB FAMILY MEMBERS OF SMALL GTPASE SUPERFAMILY"/>
    <property type="match status" value="1"/>
</dbReference>
<dbReference type="PROSITE" id="PS51419">
    <property type="entry name" value="RAB"/>
    <property type="match status" value="1"/>
</dbReference>
<comment type="caution">
    <text evidence="8">The sequence shown here is derived from an EMBL/GenBank/DDBJ whole genome shotgun (WGS) entry which is preliminary data.</text>
</comment>